<evidence type="ECO:0000259" key="3">
    <source>
        <dbReference type="Pfam" id="PF21666"/>
    </source>
</evidence>
<dbReference type="PANTHER" id="PTHR33119:SF1">
    <property type="entry name" value="FE2OG DIOXYGENASE DOMAIN-CONTAINING PROTEIN"/>
    <property type="match status" value="1"/>
</dbReference>
<evidence type="ECO:0000313" key="4">
    <source>
        <dbReference type="EMBL" id="KLT40052.1"/>
    </source>
</evidence>
<evidence type="ECO:0000313" key="5">
    <source>
        <dbReference type="Proteomes" id="UP000053611"/>
    </source>
</evidence>
<keyword evidence="5" id="KW-1185">Reference proteome</keyword>
<dbReference type="PANTHER" id="PTHR33119">
    <property type="entry name" value="IFI3P"/>
    <property type="match status" value="1"/>
</dbReference>
<dbReference type="AlphaFoldDB" id="A0A0J0XG63"/>
<proteinExistence type="predicted"/>
<organism evidence="4 5">
    <name type="scientific">Cutaneotrichosporon oleaginosum</name>
    <dbReference type="NCBI Taxonomy" id="879819"/>
    <lineage>
        <taxon>Eukaryota</taxon>
        <taxon>Fungi</taxon>
        <taxon>Dikarya</taxon>
        <taxon>Basidiomycota</taxon>
        <taxon>Agaricomycotina</taxon>
        <taxon>Tremellomycetes</taxon>
        <taxon>Trichosporonales</taxon>
        <taxon>Trichosporonaceae</taxon>
        <taxon>Cutaneotrichosporon</taxon>
    </lineage>
</organism>
<gene>
    <name evidence="4" type="ORF">CC85DRAFT_278473</name>
</gene>
<feature type="domain" description="DUF4246" evidence="3">
    <location>
        <begin position="1"/>
        <end position="52"/>
    </location>
</feature>
<sequence>MFPLGVDDEEWRSNTITVRERAMLMFINSVTDKPEWARKVHDETIVAKWKAELADMVAKAGNTRVSEGGSLLVNGFSDAMFEYCLLELRDKATADEASARDGTGGITMVLDTAAAVFKADGRVPEDVRASLLDAVKPLEAQEPDWHPGSDGKVLDLVHPSLWPLVYGTTTQLDSEMGMDEAISLIGSGEVVPVPTAASLGLGKPSRRRMWSKRFQWLPCEISFGPDGKGQAQVTSYINNAHPAEHAALYPVVARVIDAALPMLQAAYDCEAAFARKRIICNESNRKCTVPELCKTSCNGRNIPKEEIPEGIDEDDDNMYEIESEWFYRVHPVAQPEPQAYGTLPAPPRVTLPPEDWPLPADKRLQVIVKLANIHLTPEKPRYDGGSWHFEGQANEHIVGTALYYYDVENVTESRLAFRTVCDAEDYNEGGFEYEQGDHEPFDILYGVNPSGWSESKVQMLGDVATTEGRLLVFPNVLQHQVQPFELVDKTRPGHRKILALFLVDPAVRVPSTATVPPQQKEWREASVLDERLPPELSQMIFDNLTVPYGLDKAKALREELIEERKAVDKNVDEIMSEETWCFCEH</sequence>
<protein>
    <submittedName>
        <fullName evidence="4">Uncharacterized protein</fullName>
    </submittedName>
</protein>
<dbReference type="EMBL" id="KQ087243">
    <property type="protein sequence ID" value="KLT40052.1"/>
    <property type="molecule type" value="Genomic_DNA"/>
</dbReference>
<dbReference type="Pfam" id="PF21666">
    <property type="entry name" value="DUF4246_N"/>
    <property type="match status" value="1"/>
</dbReference>
<dbReference type="OrthoDB" id="415532at2759"/>
<dbReference type="Pfam" id="PF14033">
    <property type="entry name" value="DUF4246"/>
    <property type="match status" value="1"/>
</dbReference>
<feature type="domain" description="DUF4246" evidence="2">
    <location>
        <begin position="79"/>
        <end position="524"/>
    </location>
</feature>
<accession>A0A0J0XG63</accession>
<keyword evidence="1" id="KW-0175">Coiled coil</keyword>
<dbReference type="InterPro" id="IPR025340">
    <property type="entry name" value="DUF4246"/>
</dbReference>
<feature type="coiled-coil region" evidence="1">
    <location>
        <begin position="550"/>
        <end position="577"/>
    </location>
</feature>
<evidence type="ECO:0000259" key="2">
    <source>
        <dbReference type="Pfam" id="PF14033"/>
    </source>
</evidence>
<dbReference type="Proteomes" id="UP000053611">
    <property type="component" value="Unassembled WGS sequence"/>
</dbReference>
<name>A0A0J0XG63_9TREE</name>
<dbReference type="STRING" id="879819.A0A0J0XG63"/>
<dbReference type="InterPro" id="IPR049207">
    <property type="entry name" value="DUF4246_N"/>
</dbReference>
<reference evidence="4 5" key="1">
    <citation type="submission" date="2015-03" db="EMBL/GenBank/DDBJ databases">
        <title>Genomics and transcriptomics of the oil-accumulating basidiomycete yeast T. oleaginosus allow insights into substrate utilization and the diverse evolutionary trajectories of mating systems in fungi.</title>
        <authorList>
            <consortium name="DOE Joint Genome Institute"/>
            <person name="Kourist R."/>
            <person name="Kracht O."/>
            <person name="Bracharz F."/>
            <person name="Lipzen A."/>
            <person name="Nolan M."/>
            <person name="Ohm R."/>
            <person name="Grigoriev I."/>
            <person name="Sun S."/>
            <person name="Heitman J."/>
            <person name="Bruck T."/>
            <person name="Nowrousian M."/>
        </authorList>
    </citation>
    <scope>NUCLEOTIDE SEQUENCE [LARGE SCALE GENOMIC DNA]</scope>
    <source>
        <strain evidence="4 5">IBC0246</strain>
    </source>
</reference>
<evidence type="ECO:0000256" key="1">
    <source>
        <dbReference type="SAM" id="Coils"/>
    </source>
</evidence>
<dbReference type="InterPro" id="IPR049192">
    <property type="entry name" value="DUF4246_C"/>
</dbReference>